<evidence type="ECO:0000313" key="3">
    <source>
        <dbReference type="EMBL" id="GEC99508.1"/>
    </source>
</evidence>
<dbReference type="NCBIfam" id="TIGR02118">
    <property type="entry name" value="EthD family reductase"/>
    <property type="match status" value="1"/>
</dbReference>
<dbReference type="RefSeq" id="WP_218023603.1">
    <property type="nucleotide sequence ID" value="NZ_BJNW01000013.1"/>
</dbReference>
<dbReference type="EMBL" id="BJNW01000013">
    <property type="protein sequence ID" value="GEC99508.1"/>
    <property type="molecule type" value="Genomic_DNA"/>
</dbReference>
<sequence length="307" mass="33027">MITMTMFLKKAPGITHEEFVHHHVTVNGALMRSIPEGRQHILRYLQTHPGDTGISSGTPADFDGTAQLWFDSPEGLDAVMGSETFRNVVAADEPNFLDQRATLVVVGEAHPIIGDATTETSAVLPVGPREDRFGTLPRGCNHVGLTVPDIDSATDFLRAAFDAKLAYDGLGPGDPPREGEETEQQLGLPSGAAITRQRMVQIGTGPSIEMFQVEGAQQQAPAKLSDLGLNHLSVFVDDVDDALRRAVAAGGEALSEPHPNSPHEDTEGNASVYVRAPWGTLFELQAIPGGHWYDDTAEIQVWTPPAR</sequence>
<dbReference type="GO" id="GO:0046872">
    <property type="term" value="F:metal ion binding"/>
    <property type="evidence" value="ECO:0007669"/>
    <property type="project" value="UniProtKB-KW"/>
</dbReference>
<evidence type="ECO:0000259" key="2">
    <source>
        <dbReference type="PROSITE" id="PS51819"/>
    </source>
</evidence>
<keyword evidence="1" id="KW-0479">Metal-binding</keyword>
<accession>A0A4Y4D2U1</accession>
<dbReference type="PANTHER" id="PTHR43048">
    <property type="entry name" value="METHYLMALONYL-COA EPIMERASE"/>
    <property type="match status" value="1"/>
</dbReference>
<dbReference type="SUPFAM" id="SSF54593">
    <property type="entry name" value="Glyoxalase/Bleomycin resistance protein/Dihydroxybiphenyl dioxygenase"/>
    <property type="match status" value="1"/>
</dbReference>
<evidence type="ECO:0000313" key="4">
    <source>
        <dbReference type="Proteomes" id="UP000315730"/>
    </source>
</evidence>
<dbReference type="Gene3D" id="3.10.180.10">
    <property type="entry name" value="2,3-Dihydroxybiphenyl 1,2-Dioxygenase, domain 1"/>
    <property type="match status" value="1"/>
</dbReference>
<dbReference type="Proteomes" id="UP000315730">
    <property type="component" value="Unassembled WGS sequence"/>
</dbReference>
<dbReference type="PROSITE" id="PS51819">
    <property type="entry name" value="VOC"/>
    <property type="match status" value="1"/>
</dbReference>
<feature type="domain" description="VOC" evidence="2">
    <location>
        <begin position="139"/>
        <end position="287"/>
    </location>
</feature>
<keyword evidence="4" id="KW-1185">Reference proteome</keyword>
<evidence type="ECO:0000256" key="1">
    <source>
        <dbReference type="ARBA" id="ARBA00022723"/>
    </source>
</evidence>
<dbReference type="AlphaFoldDB" id="A0A4Y4D2U1"/>
<protein>
    <recommendedName>
        <fullName evidence="2">VOC domain-containing protein</fullName>
    </recommendedName>
</protein>
<dbReference type="Pfam" id="PF07110">
    <property type="entry name" value="EthD"/>
    <property type="match status" value="1"/>
</dbReference>
<comment type="caution">
    <text evidence="3">The sequence shown here is derived from an EMBL/GenBank/DDBJ whole genome shotgun (WGS) entry which is preliminary data.</text>
</comment>
<dbReference type="InterPro" id="IPR037523">
    <property type="entry name" value="VOC_core"/>
</dbReference>
<dbReference type="GO" id="GO:0016491">
    <property type="term" value="F:oxidoreductase activity"/>
    <property type="evidence" value="ECO:0007669"/>
    <property type="project" value="InterPro"/>
</dbReference>
<dbReference type="PANTHER" id="PTHR43048:SF6">
    <property type="entry name" value="BLR8189 PROTEIN"/>
    <property type="match status" value="1"/>
</dbReference>
<dbReference type="InterPro" id="IPR011008">
    <property type="entry name" value="Dimeric_a/b-barrel"/>
</dbReference>
<dbReference type="Gene3D" id="3.30.70.100">
    <property type="match status" value="1"/>
</dbReference>
<dbReference type="InterPro" id="IPR009799">
    <property type="entry name" value="EthD_dom"/>
</dbReference>
<dbReference type="InterPro" id="IPR029068">
    <property type="entry name" value="Glyas_Bleomycin-R_OHBP_Dase"/>
</dbReference>
<dbReference type="SUPFAM" id="SSF54909">
    <property type="entry name" value="Dimeric alpha+beta barrel"/>
    <property type="match status" value="1"/>
</dbReference>
<reference evidence="3 4" key="1">
    <citation type="submission" date="2019-06" db="EMBL/GenBank/DDBJ databases">
        <title>Whole genome shotgun sequence of Kocuria varians NBRC 15358.</title>
        <authorList>
            <person name="Hosoyama A."/>
            <person name="Uohara A."/>
            <person name="Ohji S."/>
            <person name="Ichikawa N."/>
        </authorList>
    </citation>
    <scope>NUCLEOTIDE SEQUENCE [LARGE SCALE GENOMIC DNA]</scope>
    <source>
        <strain evidence="3 4">NBRC 15358</strain>
    </source>
</reference>
<dbReference type="Pfam" id="PF00903">
    <property type="entry name" value="Glyoxalase"/>
    <property type="match status" value="1"/>
</dbReference>
<name>A0A4Y4D2U1_KOCVA</name>
<organism evidence="3 4">
    <name type="scientific">Kocuria varians</name>
    <name type="common">Micrococcus varians</name>
    <dbReference type="NCBI Taxonomy" id="1272"/>
    <lineage>
        <taxon>Bacteria</taxon>
        <taxon>Bacillati</taxon>
        <taxon>Actinomycetota</taxon>
        <taxon>Actinomycetes</taxon>
        <taxon>Micrococcales</taxon>
        <taxon>Micrococcaceae</taxon>
        <taxon>Kocuria</taxon>
    </lineage>
</organism>
<proteinExistence type="predicted"/>
<dbReference type="GO" id="GO:0004493">
    <property type="term" value="F:methylmalonyl-CoA epimerase activity"/>
    <property type="evidence" value="ECO:0007669"/>
    <property type="project" value="TreeGrafter"/>
</dbReference>
<gene>
    <name evidence="3" type="ORF">KVA01_16630</name>
</gene>
<dbReference type="GO" id="GO:0046491">
    <property type="term" value="P:L-methylmalonyl-CoA metabolic process"/>
    <property type="evidence" value="ECO:0007669"/>
    <property type="project" value="TreeGrafter"/>
</dbReference>
<dbReference type="InterPro" id="IPR004360">
    <property type="entry name" value="Glyas_Fos-R_dOase_dom"/>
</dbReference>
<dbReference type="InterPro" id="IPR051785">
    <property type="entry name" value="MMCE/EMCE_epimerase"/>
</dbReference>